<protein>
    <submittedName>
        <fullName evidence="1">Uncharacterized protein</fullName>
    </submittedName>
</protein>
<comment type="caution">
    <text evidence="1">The sequence shown here is derived from an EMBL/GenBank/DDBJ whole genome shotgun (WGS) entry which is preliminary data.</text>
</comment>
<dbReference type="EMBL" id="LAZR01000066">
    <property type="protein sequence ID" value="KKN96105.1"/>
    <property type="molecule type" value="Genomic_DNA"/>
</dbReference>
<accession>A0A0F9USL8</accession>
<organism evidence="1">
    <name type="scientific">marine sediment metagenome</name>
    <dbReference type="NCBI Taxonomy" id="412755"/>
    <lineage>
        <taxon>unclassified sequences</taxon>
        <taxon>metagenomes</taxon>
        <taxon>ecological metagenomes</taxon>
    </lineage>
</organism>
<evidence type="ECO:0000313" key="1">
    <source>
        <dbReference type="EMBL" id="KKN96105.1"/>
    </source>
</evidence>
<gene>
    <name evidence="1" type="ORF">LCGC14_0170340</name>
</gene>
<name>A0A0F9USL8_9ZZZZ</name>
<reference evidence="1" key="1">
    <citation type="journal article" date="2015" name="Nature">
        <title>Complex archaea that bridge the gap between prokaryotes and eukaryotes.</title>
        <authorList>
            <person name="Spang A."/>
            <person name="Saw J.H."/>
            <person name="Jorgensen S.L."/>
            <person name="Zaremba-Niedzwiedzka K."/>
            <person name="Martijn J."/>
            <person name="Lind A.E."/>
            <person name="van Eijk R."/>
            <person name="Schleper C."/>
            <person name="Guy L."/>
            <person name="Ettema T.J."/>
        </authorList>
    </citation>
    <scope>NUCLEOTIDE SEQUENCE</scope>
</reference>
<sequence length="245" mass="28039">MKHRLIARIMCDLTDELLWKPRIEWARKHNRTADLKFRVGDGKRTCVTHRKNSDEDCRMTLTIGALMVESKANPMEMCMWRTSVELHERGYYGGELNLLNALAHCIIHEFGHVVQVVLGRRYESSVHNHEFYAILDRIHASPVAGQLRDELSRRCLDIGVDLQANSVNKTTVSAILDGKAAEGILTMGSIRVGQRLFFRDPKLSDVGQVVVKEKRRTRVLVEQVARPNQRWLAKPHGLVDKESRP</sequence>
<dbReference type="AlphaFoldDB" id="A0A0F9USL8"/>
<proteinExistence type="predicted"/>